<dbReference type="GO" id="GO:0003924">
    <property type="term" value="F:GTPase activity"/>
    <property type="evidence" value="ECO:0007669"/>
    <property type="project" value="InterPro"/>
</dbReference>
<evidence type="ECO:0000256" key="1">
    <source>
        <dbReference type="ARBA" id="ARBA00007733"/>
    </source>
</evidence>
<proteinExistence type="inferred from homology"/>
<feature type="domain" description="Tr-type G" evidence="6">
    <location>
        <begin position="14"/>
        <end position="185"/>
    </location>
</feature>
<dbReference type="InterPro" id="IPR005225">
    <property type="entry name" value="Small_GTP-bd"/>
</dbReference>
<keyword evidence="5" id="KW-0342">GTP-binding</keyword>
<evidence type="ECO:0000256" key="2">
    <source>
        <dbReference type="ARBA" id="ARBA00022540"/>
    </source>
</evidence>
<protein>
    <submittedName>
        <fullName evidence="7">Translation initiation factor IF-2, translation initiation factor IF-2</fullName>
    </submittedName>
</protein>
<evidence type="ECO:0000256" key="4">
    <source>
        <dbReference type="ARBA" id="ARBA00022917"/>
    </source>
</evidence>
<dbReference type="EMBL" id="LBOV01000012">
    <property type="protein sequence ID" value="KKP43649.1"/>
    <property type="molecule type" value="Genomic_DNA"/>
</dbReference>
<evidence type="ECO:0000313" key="8">
    <source>
        <dbReference type="Proteomes" id="UP000034302"/>
    </source>
</evidence>
<accession>A0A0F9ZHP8</accession>
<comment type="caution">
    <text evidence="7">The sequence shown here is derived from an EMBL/GenBank/DDBJ whole genome shotgun (WGS) entry which is preliminary data.</text>
</comment>
<dbReference type="InterPro" id="IPR027417">
    <property type="entry name" value="P-loop_NTPase"/>
</dbReference>
<sequence length="240" mass="25626">MAKDANKKNMDVKSRVPIVAILGHVDHGKTTILDYIRKSNVQSCEAGGITQKISIFTVSPSGDTSKQITFIDTPGHEAFDLMRSRGGAVADIVLLVVAANDGVKPQTIESIEIIKNSTVKPIVVISKSDLPDIDIAKIKRDIVNNGLLLEGMGGTIPVIQVSAKTGKGMNELLDLINLVVDVEGLQNREELPEGVAAKALVLESIKDQSKGNVSTLVLTSGDLCKGTWLGYKKEGKISIE</sequence>
<dbReference type="PROSITE" id="PS51722">
    <property type="entry name" value="G_TR_2"/>
    <property type="match status" value="1"/>
</dbReference>
<dbReference type="Gene3D" id="3.40.50.300">
    <property type="entry name" value="P-loop containing nucleotide triphosphate hydrolases"/>
    <property type="match status" value="1"/>
</dbReference>
<dbReference type="NCBIfam" id="TIGR00231">
    <property type="entry name" value="small_GTP"/>
    <property type="match status" value="1"/>
</dbReference>
<dbReference type="GO" id="GO:0005737">
    <property type="term" value="C:cytoplasm"/>
    <property type="evidence" value="ECO:0007669"/>
    <property type="project" value="TreeGrafter"/>
</dbReference>
<gene>
    <name evidence="7" type="primary">infB</name>
    <name evidence="7" type="ORF">UR34_C0012G0001</name>
</gene>
<evidence type="ECO:0000256" key="3">
    <source>
        <dbReference type="ARBA" id="ARBA00022741"/>
    </source>
</evidence>
<dbReference type="GO" id="GO:0003743">
    <property type="term" value="F:translation initiation factor activity"/>
    <property type="evidence" value="ECO:0007669"/>
    <property type="project" value="UniProtKB-KW"/>
</dbReference>
<name>A0A0F9ZHP8_9BACT</name>
<evidence type="ECO:0000259" key="6">
    <source>
        <dbReference type="PROSITE" id="PS51722"/>
    </source>
</evidence>
<dbReference type="PANTHER" id="PTHR43381:SF5">
    <property type="entry name" value="TR-TYPE G DOMAIN-CONTAINING PROTEIN"/>
    <property type="match status" value="1"/>
</dbReference>
<dbReference type="PANTHER" id="PTHR43381">
    <property type="entry name" value="TRANSLATION INITIATION FACTOR IF-2-RELATED"/>
    <property type="match status" value="1"/>
</dbReference>
<evidence type="ECO:0000256" key="5">
    <source>
        <dbReference type="ARBA" id="ARBA00023134"/>
    </source>
</evidence>
<feature type="non-terminal residue" evidence="7">
    <location>
        <position position="240"/>
    </location>
</feature>
<dbReference type="InterPro" id="IPR015760">
    <property type="entry name" value="TIF_IF2"/>
</dbReference>
<evidence type="ECO:0000313" key="7">
    <source>
        <dbReference type="EMBL" id="KKP43649.1"/>
    </source>
</evidence>
<reference evidence="7 8" key="1">
    <citation type="journal article" date="2015" name="Nature">
        <title>rRNA introns, odd ribosomes, and small enigmatic genomes across a large radiation of phyla.</title>
        <authorList>
            <person name="Brown C.T."/>
            <person name="Hug L.A."/>
            <person name="Thomas B.C."/>
            <person name="Sharon I."/>
            <person name="Castelle C.J."/>
            <person name="Singh A."/>
            <person name="Wilkins M.J."/>
            <person name="Williams K.H."/>
            <person name="Banfield J.F."/>
        </authorList>
    </citation>
    <scope>NUCLEOTIDE SEQUENCE [LARGE SCALE GENOMIC DNA]</scope>
</reference>
<dbReference type="AlphaFoldDB" id="A0A0F9ZHP8"/>
<dbReference type="PRINTS" id="PR00315">
    <property type="entry name" value="ELONGATNFCT"/>
</dbReference>
<comment type="similarity">
    <text evidence="1">Belongs to the TRAFAC class translation factor GTPase superfamily. Classic translation factor GTPase family. IF-2 subfamily.</text>
</comment>
<dbReference type="InterPro" id="IPR000795">
    <property type="entry name" value="T_Tr_GTP-bd_dom"/>
</dbReference>
<keyword evidence="3" id="KW-0547">Nucleotide-binding</keyword>
<dbReference type="Pfam" id="PF00009">
    <property type="entry name" value="GTP_EFTU"/>
    <property type="match status" value="1"/>
</dbReference>
<dbReference type="CDD" id="cd01887">
    <property type="entry name" value="IF2_eIF5B"/>
    <property type="match status" value="1"/>
</dbReference>
<dbReference type="FunFam" id="3.40.50.300:FF:000019">
    <property type="entry name" value="Translation initiation factor IF-2"/>
    <property type="match status" value="1"/>
</dbReference>
<keyword evidence="2 7" id="KW-0396">Initiation factor</keyword>
<dbReference type="Proteomes" id="UP000034302">
    <property type="component" value="Unassembled WGS sequence"/>
</dbReference>
<dbReference type="GO" id="GO:0005525">
    <property type="term" value="F:GTP binding"/>
    <property type="evidence" value="ECO:0007669"/>
    <property type="project" value="UniProtKB-KW"/>
</dbReference>
<organism evidence="7 8">
    <name type="scientific">candidate division WS6 bacterium GW2011_GWC1_33_20</name>
    <dbReference type="NCBI Taxonomy" id="1619089"/>
    <lineage>
        <taxon>Bacteria</taxon>
        <taxon>Candidatus Dojkabacteria</taxon>
    </lineage>
</organism>
<keyword evidence="4" id="KW-0648">Protein biosynthesis</keyword>
<dbReference type="SUPFAM" id="SSF52540">
    <property type="entry name" value="P-loop containing nucleoside triphosphate hydrolases"/>
    <property type="match status" value="1"/>
</dbReference>